<feature type="transmembrane region" description="Helical" evidence="1">
    <location>
        <begin position="6"/>
        <end position="24"/>
    </location>
</feature>
<proteinExistence type="predicted"/>
<comment type="caution">
    <text evidence="2">The sequence shown here is derived from an EMBL/GenBank/DDBJ whole genome shotgun (WGS) entry which is preliminary data.</text>
</comment>
<organism evidence="2 3">
    <name type="scientific">Nocardioides jishulii</name>
    <dbReference type="NCBI Taxonomy" id="2575440"/>
    <lineage>
        <taxon>Bacteria</taxon>
        <taxon>Bacillati</taxon>
        <taxon>Actinomycetota</taxon>
        <taxon>Actinomycetes</taxon>
        <taxon>Propionibacteriales</taxon>
        <taxon>Nocardioidaceae</taxon>
        <taxon>Nocardioides</taxon>
    </lineage>
</organism>
<keyword evidence="1" id="KW-1133">Transmembrane helix</keyword>
<evidence type="ECO:0000256" key="1">
    <source>
        <dbReference type="SAM" id="Phobius"/>
    </source>
</evidence>
<keyword evidence="1" id="KW-0472">Membrane</keyword>
<dbReference type="EMBL" id="SZPY01000001">
    <property type="protein sequence ID" value="TKI64294.1"/>
    <property type="molecule type" value="Genomic_DNA"/>
</dbReference>
<accession>A0A4U2YTE8</accession>
<keyword evidence="3" id="KW-1185">Reference proteome</keyword>
<gene>
    <name evidence="2" type="ORF">FC770_03875</name>
</gene>
<evidence type="ECO:0000313" key="2">
    <source>
        <dbReference type="EMBL" id="TKI64294.1"/>
    </source>
</evidence>
<dbReference type="OrthoDB" id="10006005at2"/>
<keyword evidence="1" id="KW-0812">Transmembrane</keyword>
<dbReference type="Proteomes" id="UP000307808">
    <property type="component" value="Unassembled WGS sequence"/>
</dbReference>
<name>A0A4U2YTE8_9ACTN</name>
<reference evidence="2 3" key="1">
    <citation type="submission" date="2019-04" db="EMBL/GenBank/DDBJ databases">
        <authorList>
            <person name="Dong K."/>
        </authorList>
    </citation>
    <scope>NUCLEOTIDE SEQUENCE [LARGE SCALE GENOMIC DNA]</scope>
    <source>
        <strain evidence="3">dk3543</strain>
    </source>
</reference>
<sequence length="124" mass="13909">MMDSPAFVFFVFGAPGILVIGWVVGRASGRKAAFVGVSRWLEQQRSERVARWEPEPFVSAGEPGTPLRLVSDYEDAIYEAARQSARAQWTDEDETEHARIAAELHARVRRLRAEVLARIGEPQT</sequence>
<dbReference type="AlphaFoldDB" id="A0A4U2YTE8"/>
<dbReference type="RefSeq" id="WP_137064755.1">
    <property type="nucleotide sequence ID" value="NZ_CP040748.1"/>
</dbReference>
<protein>
    <submittedName>
        <fullName evidence="2">Uncharacterized protein</fullName>
    </submittedName>
</protein>
<evidence type="ECO:0000313" key="3">
    <source>
        <dbReference type="Proteomes" id="UP000307808"/>
    </source>
</evidence>